<evidence type="ECO:0000313" key="2">
    <source>
        <dbReference type="EMBL" id="KAJ4833658.1"/>
    </source>
</evidence>
<dbReference type="Proteomes" id="UP001141552">
    <property type="component" value="Unassembled WGS sequence"/>
</dbReference>
<proteinExistence type="predicted"/>
<reference evidence="2" key="1">
    <citation type="submission" date="2022-02" db="EMBL/GenBank/DDBJ databases">
        <authorList>
            <person name="Henning P.M."/>
            <person name="McCubbin A.G."/>
            <person name="Shore J.S."/>
        </authorList>
    </citation>
    <scope>NUCLEOTIDE SEQUENCE</scope>
    <source>
        <strain evidence="2">F60SS</strain>
        <tissue evidence="2">Leaves</tissue>
    </source>
</reference>
<evidence type="ECO:0000256" key="1">
    <source>
        <dbReference type="SAM" id="MobiDB-lite"/>
    </source>
</evidence>
<gene>
    <name evidence="2" type="ORF">Tsubulata_001296</name>
</gene>
<keyword evidence="3" id="KW-1185">Reference proteome</keyword>
<sequence>MPREPKVALEQLNVADTEGPTLTPVHVSASKPSWNRLAKKTPLQQQPSAEDWIKAHERGECYNDGMEVVVPLPKGDPREPLAPPAGYPLK</sequence>
<feature type="compositionally biased region" description="Pro residues" evidence="1">
    <location>
        <begin position="80"/>
        <end position="90"/>
    </location>
</feature>
<dbReference type="AlphaFoldDB" id="A0A9Q0FLH2"/>
<reference evidence="2" key="2">
    <citation type="journal article" date="2023" name="Plants (Basel)">
        <title>Annotation of the Turnera subulata (Passifloraceae) Draft Genome Reveals the S-Locus Evolved after the Divergence of Turneroideae from Passifloroideae in a Stepwise Manner.</title>
        <authorList>
            <person name="Henning P.M."/>
            <person name="Roalson E.H."/>
            <person name="Mir W."/>
            <person name="McCubbin A.G."/>
            <person name="Shore J.S."/>
        </authorList>
    </citation>
    <scope>NUCLEOTIDE SEQUENCE</scope>
    <source>
        <strain evidence="2">F60SS</strain>
    </source>
</reference>
<comment type="caution">
    <text evidence="2">The sequence shown here is derived from an EMBL/GenBank/DDBJ whole genome shotgun (WGS) entry which is preliminary data.</text>
</comment>
<accession>A0A9Q0FLH2</accession>
<organism evidence="2 3">
    <name type="scientific">Turnera subulata</name>
    <dbReference type="NCBI Taxonomy" id="218843"/>
    <lineage>
        <taxon>Eukaryota</taxon>
        <taxon>Viridiplantae</taxon>
        <taxon>Streptophyta</taxon>
        <taxon>Embryophyta</taxon>
        <taxon>Tracheophyta</taxon>
        <taxon>Spermatophyta</taxon>
        <taxon>Magnoliopsida</taxon>
        <taxon>eudicotyledons</taxon>
        <taxon>Gunneridae</taxon>
        <taxon>Pentapetalae</taxon>
        <taxon>rosids</taxon>
        <taxon>fabids</taxon>
        <taxon>Malpighiales</taxon>
        <taxon>Passifloraceae</taxon>
        <taxon>Turnera</taxon>
    </lineage>
</organism>
<protein>
    <submittedName>
        <fullName evidence="2">Uncharacterized protein</fullName>
    </submittedName>
</protein>
<name>A0A9Q0FLH2_9ROSI</name>
<feature type="region of interest" description="Disordered" evidence="1">
    <location>
        <begin position="71"/>
        <end position="90"/>
    </location>
</feature>
<evidence type="ECO:0000313" key="3">
    <source>
        <dbReference type="Proteomes" id="UP001141552"/>
    </source>
</evidence>
<dbReference type="EMBL" id="JAKUCV010004898">
    <property type="protein sequence ID" value="KAJ4833658.1"/>
    <property type="molecule type" value="Genomic_DNA"/>
</dbReference>